<dbReference type="Proteomes" id="UP001355206">
    <property type="component" value="Unassembled WGS sequence"/>
</dbReference>
<dbReference type="PRINTS" id="PR00260">
    <property type="entry name" value="CHEMTRNSDUCR"/>
</dbReference>
<feature type="domain" description="HAMP" evidence="11">
    <location>
        <begin position="208"/>
        <end position="261"/>
    </location>
</feature>
<dbReference type="InterPro" id="IPR003660">
    <property type="entry name" value="HAMP_dom"/>
</dbReference>
<comment type="subcellular location">
    <subcellularLocation>
        <location evidence="1">Cell membrane</location>
        <topology evidence="1">Multi-pass membrane protein</topology>
    </subcellularLocation>
</comment>
<dbReference type="Gene3D" id="3.30.450.20">
    <property type="entry name" value="PAS domain"/>
    <property type="match status" value="1"/>
</dbReference>
<comment type="caution">
    <text evidence="12">The sequence shown here is derived from an EMBL/GenBank/DDBJ whole genome shotgun (WGS) entry which is preliminary data.</text>
</comment>
<evidence type="ECO:0000256" key="1">
    <source>
        <dbReference type="ARBA" id="ARBA00004651"/>
    </source>
</evidence>
<keyword evidence="2" id="KW-1003">Cell membrane</keyword>
<dbReference type="InterPro" id="IPR004089">
    <property type="entry name" value="MCPsignal_dom"/>
</dbReference>
<dbReference type="PANTHER" id="PTHR32089:SF112">
    <property type="entry name" value="LYSOZYME-LIKE PROTEIN-RELATED"/>
    <property type="match status" value="1"/>
</dbReference>
<keyword evidence="6 8" id="KW-0807">Transducer</keyword>
<proteinExistence type="inferred from homology"/>
<dbReference type="InterPro" id="IPR004090">
    <property type="entry name" value="Chemotax_Me-accpt_rcpt"/>
</dbReference>
<organism evidence="12 13">
    <name type="scientific">Methylobacterium oryzae</name>
    <dbReference type="NCBI Taxonomy" id="334852"/>
    <lineage>
        <taxon>Bacteria</taxon>
        <taxon>Pseudomonadati</taxon>
        <taxon>Pseudomonadota</taxon>
        <taxon>Alphaproteobacteria</taxon>
        <taxon>Hyphomicrobiales</taxon>
        <taxon>Methylobacteriaceae</taxon>
        <taxon>Methylobacterium</taxon>
    </lineage>
</organism>
<gene>
    <name evidence="12" type="ORF">MOTC310_01460</name>
</gene>
<evidence type="ECO:0000256" key="4">
    <source>
        <dbReference type="ARBA" id="ARBA00022989"/>
    </source>
</evidence>
<evidence type="ECO:0000256" key="6">
    <source>
        <dbReference type="ARBA" id="ARBA00023224"/>
    </source>
</evidence>
<keyword evidence="3 9" id="KW-0812">Transmembrane</keyword>
<evidence type="ECO:0000259" key="11">
    <source>
        <dbReference type="PROSITE" id="PS50885"/>
    </source>
</evidence>
<feature type="transmembrane region" description="Helical" evidence="9">
    <location>
        <begin position="12"/>
        <end position="31"/>
    </location>
</feature>
<protein>
    <submittedName>
        <fullName evidence="12">Chemotaxis protein</fullName>
    </submittedName>
</protein>
<dbReference type="Gene3D" id="6.10.340.10">
    <property type="match status" value="1"/>
</dbReference>
<dbReference type="RefSeq" id="WP_331300554.1">
    <property type="nucleotide sequence ID" value="NZ_MLCA01000001.1"/>
</dbReference>
<keyword evidence="5 9" id="KW-0472">Membrane</keyword>
<dbReference type="PROSITE" id="PS50111">
    <property type="entry name" value="CHEMOTAXIS_TRANSDUC_2"/>
    <property type="match status" value="1"/>
</dbReference>
<reference evidence="12 13" key="1">
    <citation type="journal article" date="2012" name="Genet. Mol. Biol.">
        <title>Analysis of 16S rRNA and mxaF genes revealing insights into Methylobacterium niche-specific plant association.</title>
        <authorList>
            <person name="Dourado M.N."/>
            <person name="Andreote F.D."/>
            <person name="Dini-Andreote F."/>
            <person name="Conti R."/>
            <person name="Araujo J.M."/>
            <person name="Araujo W.L."/>
        </authorList>
    </citation>
    <scope>NUCLEOTIDE SEQUENCE [LARGE SCALE GENOMIC DNA]</scope>
    <source>
        <strain evidence="12 13">TC3-10</strain>
    </source>
</reference>
<dbReference type="PROSITE" id="PS50885">
    <property type="entry name" value="HAMP"/>
    <property type="match status" value="1"/>
</dbReference>
<evidence type="ECO:0000256" key="7">
    <source>
        <dbReference type="ARBA" id="ARBA00029447"/>
    </source>
</evidence>
<dbReference type="SMART" id="SM00283">
    <property type="entry name" value="MA"/>
    <property type="match status" value="1"/>
</dbReference>
<feature type="transmembrane region" description="Helical" evidence="9">
    <location>
        <begin position="188"/>
        <end position="207"/>
    </location>
</feature>
<dbReference type="Pfam" id="PF17200">
    <property type="entry name" value="sCache_2"/>
    <property type="match status" value="1"/>
</dbReference>
<evidence type="ECO:0000256" key="5">
    <source>
        <dbReference type="ARBA" id="ARBA00023136"/>
    </source>
</evidence>
<evidence type="ECO:0000313" key="12">
    <source>
        <dbReference type="EMBL" id="MEE7489216.1"/>
    </source>
</evidence>
<dbReference type="PANTHER" id="PTHR32089">
    <property type="entry name" value="METHYL-ACCEPTING CHEMOTAXIS PROTEIN MCPB"/>
    <property type="match status" value="1"/>
</dbReference>
<evidence type="ECO:0000313" key="13">
    <source>
        <dbReference type="Proteomes" id="UP001355206"/>
    </source>
</evidence>
<evidence type="ECO:0000256" key="2">
    <source>
        <dbReference type="ARBA" id="ARBA00022475"/>
    </source>
</evidence>
<name>A0ABU7TI02_9HYPH</name>
<accession>A0ABU7TI02</accession>
<dbReference type="Gene3D" id="1.10.287.950">
    <property type="entry name" value="Methyl-accepting chemotaxis protein"/>
    <property type="match status" value="1"/>
</dbReference>
<dbReference type="EMBL" id="MLCA01000001">
    <property type="protein sequence ID" value="MEE7489216.1"/>
    <property type="molecule type" value="Genomic_DNA"/>
</dbReference>
<dbReference type="Pfam" id="PF00672">
    <property type="entry name" value="HAMP"/>
    <property type="match status" value="1"/>
</dbReference>
<dbReference type="SMART" id="SM00304">
    <property type="entry name" value="HAMP"/>
    <property type="match status" value="1"/>
</dbReference>
<dbReference type="InterPro" id="IPR033480">
    <property type="entry name" value="sCache_2"/>
</dbReference>
<keyword evidence="13" id="KW-1185">Reference proteome</keyword>
<evidence type="ECO:0000256" key="9">
    <source>
        <dbReference type="SAM" id="Phobius"/>
    </source>
</evidence>
<comment type="similarity">
    <text evidence="7">Belongs to the methyl-accepting chemotaxis (MCP) protein family.</text>
</comment>
<dbReference type="CDD" id="cd06225">
    <property type="entry name" value="HAMP"/>
    <property type="match status" value="1"/>
</dbReference>
<evidence type="ECO:0000256" key="8">
    <source>
        <dbReference type="PROSITE-ProRule" id="PRU00284"/>
    </source>
</evidence>
<keyword evidence="4 9" id="KW-1133">Transmembrane helix</keyword>
<evidence type="ECO:0000259" key="10">
    <source>
        <dbReference type="PROSITE" id="PS50111"/>
    </source>
</evidence>
<dbReference type="Pfam" id="PF00015">
    <property type="entry name" value="MCPsignal"/>
    <property type="match status" value="1"/>
</dbReference>
<dbReference type="SUPFAM" id="SSF58104">
    <property type="entry name" value="Methyl-accepting chemotaxis protein (MCP) signaling domain"/>
    <property type="match status" value="1"/>
</dbReference>
<dbReference type="SMART" id="SM01049">
    <property type="entry name" value="Cache_2"/>
    <property type="match status" value="1"/>
</dbReference>
<sequence>MTLRIGTRLQLITAMALLGMAVLIGLAAWDLSRVIGDARELQTRNLVETAHGVLAYFEGEERAGRMSRATAQASAIAEIRGLHYAGSEYFWIQDMQPRMLLHPKDALIGQDVGGLADPAGKHLFVAVVEQVRRAGEGFVAYSWPKPGLDRPVPKISYVKGFAPWGWIIGTGIYADDTADQLRPALQRLLAGAVLAALVIAGLATLIGRGVARPIRALTDTMDGLAAGDLERAVPRSGGAEEIGRMAAAVQVFKDNLIRTRQLEAETARARASAEAQRRAGMRQMADGFEAAVGGIIGQVSAAATELQATAGSMSGLAGETSIQSRTVAAAAEEAATNVSTVAAAAEELGASVQEIGRQVQGSAGLAQAAVGEADRTGALVQELSAAVTRIGDVAGLIAAIAGQTNLLALNATIEAARAGTAGRGFAVVASEVKALAEQTARATAEISGQIARVQGVTGQAVGAVDAITARIRDIDAVATSIAAAVEQQGAATQEIVRNVGEAAHGTGAVTGTIARVAGAAGETGAAADQVLGAASALSRQSEHLAAEVGRFLATVRAA</sequence>
<evidence type="ECO:0000256" key="3">
    <source>
        <dbReference type="ARBA" id="ARBA00022692"/>
    </source>
</evidence>
<feature type="domain" description="Methyl-accepting transducer" evidence="10">
    <location>
        <begin position="302"/>
        <end position="538"/>
    </location>
</feature>